<dbReference type="GO" id="GO:0017053">
    <property type="term" value="C:transcription repressor complex"/>
    <property type="evidence" value="ECO:0007669"/>
    <property type="project" value="TreeGrafter"/>
</dbReference>
<dbReference type="InterPro" id="IPR011990">
    <property type="entry name" value="TPR-like_helical_dom_sf"/>
</dbReference>
<dbReference type="EMBL" id="JARKIB010000471">
    <property type="protein sequence ID" value="KAJ7705639.1"/>
    <property type="molecule type" value="Genomic_DNA"/>
</dbReference>
<organism evidence="5 6">
    <name type="scientific">Mycena metata</name>
    <dbReference type="NCBI Taxonomy" id="1033252"/>
    <lineage>
        <taxon>Eukaryota</taxon>
        <taxon>Fungi</taxon>
        <taxon>Dikarya</taxon>
        <taxon>Basidiomycota</taxon>
        <taxon>Agaricomycotina</taxon>
        <taxon>Agaricomycetes</taxon>
        <taxon>Agaricomycetidae</taxon>
        <taxon>Agaricales</taxon>
        <taxon>Marasmiineae</taxon>
        <taxon>Mycenaceae</taxon>
        <taxon>Mycena</taxon>
    </lineage>
</organism>
<reference evidence="5" key="1">
    <citation type="submission" date="2023-03" db="EMBL/GenBank/DDBJ databases">
        <title>Massive genome expansion in bonnet fungi (Mycena s.s.) driven by repeated elements and novel gene families across ecological guilds.</title>
        <authorList>
            <consortium name="Lawrence Berkeley National Laboratory"/>
            <person name="Harder C.B."/>
            <person name="Miyauchi S."/>
            <person name="Viragh M."/>
            <person name="Kuo A."/>
            <person name="Thoen E."/>
            <person name="Andreopoulos B."/>
            <person name="Lu D."/>
            <person name="Skrede I."/>
            <person name="Drula E."/>
            <person name="Henrissat B."/>
            <person name="Morin E."/>
            <person name="Kohler A."/>
            <person name="Barry K."/>
            <person name="LaButti K."/>
            <person name="Morin E."/>
            <person name="Salamov A."/>
            <person name="Lipzen A."/>
            <person name="Mereny Z."/>
            <person name="Hegedus B."/>
            <person name="Baldrian P."/>
            <person name="Stursova M."/>
            <person name="Weitz H."/>
            <person name="Taylor A."/>
            <person name="Grigoriev I.V."/>
            <person name="Nagy L.G."/>
            <person name="Martin F."/>
            <person name="Kauserud H."/>
        </authorList>
    </citation>
    <scope>NUCLEOTIDE SEQUENCE</scope>
    <source>
        <strain evidence="5">CBHHK182m</strain>
    </source>
</reference>
<keyword evidence="2" id="KW-0539">Nucleus</keyword>
<dbReference type="InterPro" id="IPR051630">
    <property type="entry name" value="Corepressor-Demethylase"/>
</dbReference>
<feature type="region of interest" description="Disordered" evidence="4">
    <location>
        <begin position="276"/>
        <end position="313"/>
    </location>
</feature>
<evidence type="ECO:0000313" key="6">
    <source>
        <dbReference type="Proteomes" id="UP001215598"/>
    </source>
</evidence>
<comment type="subcellular location">
    <subcellularLocation>
        <location evidence="1">Nucleus</location>
    </subcellularLocation>
</comment>
<dbReference type="GO" id="GO:0000978">
    <property type="term" value="F:RNA polymerase II cis-regulatory region sequence-specific DNA binding"/>
    <property type="evidence" value="ECO:0007669"/>
    <property type="project" value="TreeGrafter"/>
</dbReference>
<dbReference type="GO" id="GO:0005634">
    <property type="term" value="C:nucleus"/>
    <property type="evidence" value="ECO:0007669"/>
    <property type="project" value="UniProtKB-SubCell"/>
</dbReference>
<evidence type="ECO:0000313" key="5">
    <source>
        <dbReference type="EMBL" id="KAJ7705639.1"/>
    </source>
</evidence>
<evidence type="ECO:0000256" key="4">
    <source>
        <dbReference type="SAM" id="MobiDB-lite"/>
    </source>
</evidence>
<dbReference type="InterPro" id="IPR019734">
    <property type="entry name" value="TPR_rpt"/>
</dbReference>
<gene>
    <name evidence="5" type="ORF">B0H16DRAFT_1636222</name>
</gene>
<protein>
    <submittedName>
        <fullName evidence="5">Uncharacterized protein</fullName>
    </submittedName>
</protein>
<dbReference type="Gene3D" id="1.25.40.10">
    <property type="entry name" value="Tetratricopeptide repeat domain"/>
    <property type="match status" value="1"/>
</dbReference>
<comment type="caution">
    <text evidence="5">The sequence shown here is derived from an EMBL/GenBank/DDBJ whole genome shotgun (WGS) entry which is preliminary data.</text>
</comment>
<feature type="repeat" description="TPR" evidence="3">
    <location>
        <begin position="198"/>
        <end position="231"/>
    </location>
</feature>
<dbReference type="GO" id="GO:0000122">
    <property type="term" value="P:negative regulation of transcription by RNA polymerase II"/>
    <property type="evidence" value="ECO:0007669"/>
    <property type="project" value="TreeGrafter"/>
</dbReference>
<dbReference type="PANTHER" id="PTHR14017">
    <property type="entry name" value="LYSINE-SPECIFIC DEMETHYLASE"/>
    <property type="match status" value="1"/>
</dbReference>
<proteinExistence type="predicted"/>
<keyword evidence="3" id="KW-0802">TPR repeat</keyword>
<sequence length="313" mass="34683">MSAFAFAYGSFGDILATTQLIIKVVGLLRSGSRSVECAETEEDADLANLKSIPVDYTLQSSPIALSVAARVQEEVRRCHLLILRFLERSNTSGTLLHRILWVASQDRELAAFRMRVIERRTALGVVVGTMSSGILLAVQGRIDQVGTGNSQIRDAVQEGVSSLAQQLTTYQQQIVAVMLHVPHGVTEEMFVVASPANAQDWYFLGTGYMAGKQYHEAYEAYQKAVYSDGRNPTLWNSIGTNSDAIDAYARASEIDPDNTAFSQRLSALLRNRQAEELKQVGWPEVGQPDDDEEEDKEEEPEQGGWPEVEQPEW</sequence>
<evidence type="ECO:0000256" key="1">
    <source>
        <dbReference type="ARBA" id="ARBA00004123"/>
    </source>
</evidence>
<dbReference type="PANTHER" id="PTHR14017:SF1">
    <property type="entry name" value="LD02225P"/>
    <property type="match status" value="1"/>
</dbReference>
<evidence type="ECO:0000256" key="2">
    <source>
        <dbReference type="ARBA" id="ARBA00023242"/>
    </source>
</evidence>
<name>A0AAD7GUL7_9AGAR</name>
<accession>A0AAD7GUL7</accession>
<evidence type="ECO:0000256" key="3">
    <source>
        <dbReference type="PROSITE-ProRule" id="PRU00339"/>
    </source>
</evidence>
<dbReference type="SUPFAM" id="SSF48452">
    <property type="entry name" value="TPR-like"/>
    <property type="match status" value="1"/>
</dbReference>
<feature type="compositionally biased region" description="Acidic residues" evidence="4">
    <location>
        <begin position="287"/>
        <end position="301"/>
    </location>
</feature>
<dbReference type="PROSITE" id="PS50005">
    <property type="entry name" value="TPR"/>
    <property type="match status" value="1"/>
</dbReference>
<dbReference type="Proteomes" id="UP001215598">
    <property type="component" value="Unassembled WGS sequence"/>
</dbReference>
<keyword evidence="6" id="KW-1185">Reference proteome</keyword>
<dbReference type="GO" id="GO:0031490">
    <property type="term" value="F:chromatin DNA binding"/>
    <property type="evidence" value="ECO:0007669"/>
    <property type="project" value="TreeGrafter"/>
</dbReference>
<dbReference type="AlphaFoldDB" id="A0AAD7GUL7"/>